<dbReference type="GO" id="GO:0008444">
    <property type="term" value="F:CDP-diacylglycerol-glycerol-3-phosphate 3-phosphatidyltransferase activity"/>
    <property type="evidence" value="ECO:0007669"/>
    <property type="project" value="UniProtKB-UniRule"/>
</dbReference>
<name>A0A545THT6_9GAMM</name>
<evidence type="ECO:0000256" key="8">
    <source>
        <dbReference type="ARBA" id="ARBA00022692"/>
    </source>
</evidence>
<evidence type="ECO:0000313" key="18">
    <source>
        <dbReference type="EMBL" id="TQV76721.1"/>
    </source>
</evidence>
<evidence type="ECO:0000256" key="17">
    <source>
        <dbReference type="SAM" id="Phobius"/>
    </source>
</evidence>
<comment type="similarity">
    <text evidence="3 16">Belongs to the CDP-alcohol phosphatidyltransferase class-I family.</text>
</comment>
<dbReference type="PANTHER" id="PTHR14269">
    <property type="entry name" value="CDP-DIACYLGLYCEROL--GLYCEROL-3-PHOSPHATE 3-PHOSPHATIDYLTRANSFERASE-RELATED"/>
    <property type="match status" value="1"/>
</dbReference>
<evidence type="ECO:0000256" key="10">
    <source>
        <dbReference type="ARBA" id="ARBA00023098"/>
    </source>
</evidence>
<evidence type="ECO:0000313" key="19">
    <source>
        <dbReference type="Proteomes" id="UP000317839"/>
    </source>
</evidence>
<accession>A0A545THT6</accession>
<evidence type="ECO:0000256" key="3">
    <source>
        <dbReference type="ARBA" id="ARBA00010441"/>
    </source>
</evidence>
<dbReference type="GO" id="GO:0005886">
    <property type="term" value="C:plasma membrane"/>
    <property type="evidence" value="ECO:0007669"/>
    <property type="project" value="TreeGrafter"/>
</dbReference>
<evidence type="ECO:0000256" key="9">
    <source>
        <dbReference type="ARBA" id="ARBA00022989"/>
    </source>
</evidence>
<keyword evidence="12" id="KW-0594">Phospholipid biosynthesis</keyword>
<dbReference type="PIRSF" id="PIRSF000847">
    <property type="entry name" value="Phos_ph_gly_syn"/>
    <property type="match status" value="1"/>
</dbReference>
<dbReference type="Pfam" id="PF01066">
    <property type="entry name" value="CDP-OH_P_transf"/>
    <property type="match status" value="1"/>
</dbReference>
<feature type="transmembrane region" description="Helical" evidence="17">
    <location>
        <begin position="118"/>
        <end position="144"/>
    </location>
</feature>
<evidence type="ECO:0000256" key="11">
    <source>
        <dbReference type="ARBA" id="ARBA00023136"/>
    </source>
</evidence>
<evidence type="ECO:0000256" key="7">
    <source>
        <dbReference type="ARBA" id="ARBA00022679"/>
    </source>
</evidence>
<dbReference type="Gene3D" id="1.20.120.1760">
    <property type="match status" value="1"/>
</dbReference>
<evidence type="ECO:0000256" key="14">
    <source>
        <dbReference type="ARBA" id="ARBA00048586"/>
    </source>
</evidence>
<dbReference type="EMBL" id="VIKR01000001">
    <property type="protein sequence ID" value="TQV76721.1"/>
    <property type="molecule type" value="Genomic_DNA"/>
</dbReference>
<feature type="transmembrane region" description="Helical" evidence="17">
    <location>
        <begin position="156"/>
        <end position="180"/>
    </location>
</feature>
<dbReference type="PROSITE" id="PS00379">
    <property type="entry name" value="CDP_ALCOHOL_P_TRANSF"/>
    <property type="match status" value="1"/>
</dbReference>
<protein>
    <recommendedName>
        <fullName evidence="5 15">CDP-diacylglycerol--glycerol-3-phosphate 3-phosphatidyltransferase</fullName>
        <ecNumber evidence="4 15">2.7.8.5</ecNumber>
    </recommendedName>
</protein>
<dbReference type="InterPro" id="IPR048254">
    <property type="entry name" value="CDP_ALCOHOL_P_TRANSF_CS"/>
</dbReference>
<keyword evidence="8 17" id="KW-0812">Transmembrane</keyword>
<sequence>MNIANLLTSFRIICIPLLVFFFYLPVPWGQTTAAIIFAIVGWTDWFDGWVARKFDMQSPLGEFLDPVADKLMVAASLVLLVEQHATIWIAAPALVIISREITVSALREWMAEYGERSAVKVVFIAKIKTLMQLSAIFFLLLAGAEADVTNIWDHSWLYIWGYIFLYIAVALTLWSMFVYLQATWPLMAAAKYEPGSTKVVNTDQKSQD</sequence>
<evidence type="ECO:0000256" key="4">
    <source>
        <dbReference type="ARBA" id="ARBA00013170"/>
    </source>
</evidence>
<comment type="caution">
    <text evidence="18">The sequence shown here is derived from an EMBL/GenBank/DDBJ whole genome shotgun (WGS) entry which is preliminary data.</text>
</comment>
<evidence type="ECO:0000256" key="6">
    <source>
        <dbReference type="ARBA" id="ARBA00022516"/>
    </source>
</evidence>
<gene>
    <name evidence="18" type="primary">pgsA</name>
    <name evidence="18" type="ORF">FLL45_01815</name>
</gene>
<dbReference type="PANTHER" id="PTHR14269:SF62">
    <property type="entry name" value="CDP-DIACYLGLYCEROL--GLYCEROL-3-PHOSPHATE 3-PHOSPHATIDYLTRANSFERASE 1, CHLOROPLASTIC"/>
    <property type="match status" value="1"/>
</dbReference>
<keyword evidence="7 16" id="KW-0808">Transferase</keyword>
<dbReference type="OrthoDB" id="9796672at2"/>
<proteinExistence type="inferred from homology"/>
<dbReference type="GO" id="GO:0046474">
    <property type="term" value="P:glycerophospholipid biosynthetic process"/>
    <property type="evidence" value="ECO:0007669"/>
    <property type="project" value="TreeGrafter"/>
</dbReference>
<evidence type="ECO:0000256" key="13">
    <source>
        <dbReference type="ARBA" id="ARBA00023264"/>
    </source>
</evidence>
<dbReference type="InterPro" id="IPR000462">
    <property type="entry name" value="CDP-OH_P_trans"/>
</dbReference>
<dbReference type="InterPro" id="IPR043130">
    <property type="entry name" value="CDP-OH_PTrfase_TM_dom"/>
</dbReference>
<keyword evidence="13" id="KW-1208">Phospholipid metabolism</keyword>
<keyword evidence="11 17" id="KW-0472">Membrane</keyword>
<comment type="catalytic activity">
    <reaction evidence="14">
        <text>a CDP-1,2-diacyl-sn-glycerol + sn-glycerol 3-phosphate = a 1,2-diacyl-sn-glycero-3-phospho-(1'-sn-glycero-3'-phosphate) + CMP + H(+)</text>
        <dbReference type="Rhea" id="RHEA:12593"/>
        <dbReference type="ChEBI" id="CHEBI:15378"/>
        <dbReference type="ChEBI" id="CHEBI:57597"/>
        <dbReference type="ChEBI" id="CHEBI:58332"/>
        <dbReference type="ChEBI" id="CHEBI:60110"/>
        <dbReference type="ChEBI" id="CHEBI:60377"/>
        <dbReference type="EC" id="2.7.8.5"/>
    </reaction>
</comment>
<evidence type="ECO:0000256" key="2">
    <source>
        <dbReference type="ARBA" id="ARBA00005042"/>
    </source>
</evidence>
<dbReference type="InterPro" id="IPR004570">
    <property type="entry name" value="Phosphatidylglycerol_P_synth"/>
</dbReference>
<keyword evidence="19" id="KW-1185">Reference proteome</keyword>
<evidence type="ECO:0000256" key="5">
    <source>
        <dbReference type="ARBA" id="ARBA00014944"/>
    </source>
</evidence>
<feature type="transmembrane region" description="Helical" evidence="17">
    <location>
        <begin position="71"/>
        <end position="97"/>
    </location>
</feature>
<keyword evidence="10" id="KW-0443">Lipid metabolism</keyword>
<dbReference type="InterPro" id="IPR050324">
    <property type="entry name" value="CDP-alcohol_PTase-I"/>
</dbReference>
<evidence type="ECO:0000256" key="15">
    <source>
        <dbReference type="NCBIfam" id="TIGR00560"/>
    </source>
</evidence>
<evidence type="ECO:0000256" key="12">
    <source>
        <dbReference type="ARBA" id="ARBA00023209"/>
    </source>
</evidence>
<dbReference type="AlphaFoldDB" id="A0A545THT6"/>
<dbReference type="Proteomes" id="UP000317839">
    <property type="component" value="Unassembled WGS sequence"/>
</dbReference>
<reference evidence="18 19" key="1">
    <citation type="submission" date="2019-06" db="EMBL/GenBank/DDBJ databases">
        <title>Draft genome of Aliikangiella marina GYP-15.</title>
        <authorList>
            <person name="Wang G."/>
        </authorList>
    </citation>
    <scope>NUCLEOTIDE SEQUENCE [LARGE SCALE GENOMIC DNA]</scope>
    <source>
        <strain evidence="18 19">GYP-15</strain>
    </source>
</reference>
<evidence type="ECO:0000256" key="16">
    <source>
        <dbReference type="RuleBase" id="RU003750"/>
    </source>
</evidence>
<comment type="pathway">
    <text evidence="2">Phospholipid metabolism; phosphatidylglycerol biosynthesis; phosphatidylglycerol from CDP-diacylglycerol: step 1/2.</text>
</comment>
<keyword evidence="9 17" id="KW-1133">Transmembrane helix</keyword>
<dbReference type="RefSeq" id="WP_142888081.1">
    <property type="nucleotide sequence ID" value="NZ_VIKR01000001.1"/>
</dbReference>
<comment type="subcellular location">
    <subcellularLocation>
        <location evidence="1">Membrane</location>
        <topology evidence="1">Multi-pass membrane protein</topology>
    </subcellularLocation>
</comment>
<evidence type="ECO:0000256" key="1">
    <source>
        <dbReference type="ARBA" id="ARBA00004141"/>
    </source>
</evidence>
<organism evidence="18 19">
    <name type="scientific">Aliikangiella marina</name>
    <dbReference type="NCBI Taxonomy" id="1712262"/>
    <lineage>
        <taxon>Bacteria</taxon>
        <taxon>Pseudomonadati</taxon>
        <taxon>Pseudomonadota</taxon>
        <taxon>Gammaproteobacteria</taxon>
        <taxon>Oceanospirillales</taxon>
        <taxon>Pleioneaceae</taxon>
        <taxon>Aliikangiella</taxon>
    </lineage>
</organism>
<keyword evidence="6" id="KW-0444">Lipid biosynthesis</keyword>
<dbReference type="NCBIfam" id="TIGR00560">
    <property type="entry name" value="pgsA"/>
    <property type="match status" value="1"/>
</dbReference>
<dbReference type="EC" id="2.7.8.5" evidence="4 15"/>